<keyword evidence="2" id="KW-1185">Reference proteome</keyword>
<feature type="non-terminal residue" evidence="1">
    <location>
        <position position="185"/>
    </location>
</feature>
<dbReference type="AlphaFoldDB" id="A0A367L787"/>
<proteinExistence type="predicted"/>
<evidence type="ECO:0000313" key="1">
    <source>
        <dbReference type="EMBL" id="RCI10293.1"/>
    </source>
</evidence>
<dbReference type="Proteomes" id="UP000253664">
    <property type="component" value="Unassembled WGS sequence"/>
</dbReference>
<comment type="caution">
    <text evidence="1">The sequence shown here is derived from an EMBL/GenBank/DDBJ whole genome shotgun (WGS) entry which is preliminary data.</text>
</comment>
<accession>A0A367L787</accession>
<organism evidence="1 2">
    <name type="scientific">Ophiocordyceps polyrhachis-furcata BCC 54312</name>
    <dbReference type="NCBI Taxonomy" id="1330021"/>
    <lineage>
        <taxon>Eukaryota</taxon>
        <taxon>Fungi</taxon>
        <taxon>Dikarya</taxon>
        <taxon>Ascomycota</taxon>
        <taxon>Pezizomycotina</taxon>
        <taxon>Sordariomycetes</taxon>
        <taxon>Hypocreomycetidae</taxon>
        <taxon>Hypocreales</taxon>
        <taxon>Ophiocordycipitaceae</taxon>
        <taxon>Ophiocordyceps</taxon>
    </lineage>
</organism>
<dbReference type="EMBL" id="LKCN02000013">
    <property type="protein sequence ID" value="RCI10293.1"/>
    <property type="molecule type" value="Genomic_DNA"/>
</dbReference>
<reference evidence="1 2" key="1">
    <citation type="journal article" date="2015" name="BMC Genomics">
        <title>Insights from the genome of Ophiocordyceps polyrhachis-furcata to pathogenicity and host specificity in insect fungi.</title>
        <authorList>
            <person name="Wichadakul D."/>
            <person name="Kobmoo N."/>
            <person name="Ingsriswang S."/>
            <person name="Tangphatsornruang S."/>
            <person name="Chantasingh D."/>
            <person name="Luangsa-ard J.J."/>
            <person name="Eurwilaichitr L."/>
        </authorList>
    </citation>
    <scope>NUCLEOTIDE SEQUENCE [LARGE SCALE GENOMIC DNA]</scope>
    <source>
        <strain evidence="1 2">BCC 54312</strain>
    </source>
</reference>
<sequence length="185" mass="20875">MVHQGRIEVEDRPMEMAAGAQMQYGLCYGLVKETLTNQVQSGPFHYFRSPSDMERKKKAISEQNYEWLDGWMGLSRVATLGSLALASPEWVGQAAGERHRNFKMIIVRGSQDHQGNEETGPCISAKGLWIRIGRAVWAREKGVEATPMHTDIFWPKRQVRQEKGCDVGGLCCRDLTFFNRGDLAS</sequence>
<name>A0A367L787_9HYPO</name>
<protein>
    <submittedName>
        <fullName evidence="1">Uncharacterized protein</fullName>
    </submittedName>
</protein>
<evidence type="ECO:0000313" key="2">
    <source>
        <dbReference type="Proteomes" id="UP000253664"/>
    </source>
</evidence>
<gene>
    <name evidence="1" type="ORF">L249_8468</name>
</gene>